<dbReference type="AlphaFoldDB" id="A0A399F2L3"/>
<dbReference type="Pfam" id="PF00356">
    <property type="entry name" value="LacI"/>
    <property type="match status" value="1"/>
</dbReference>
<organism evidence="6 7">
    <name type="scientific">Meiothermus granaticius NBRC 107808</name>
    <dbReference type="NCBI Taxonomy" id="1227551"/>
    <lineage>
        <taxon>Bacteria</taxon>
        <taxon>Thermotogati</taxon>
        <taxon>Deinococcota</taxon>
        <taxon>Deinococci</taxon>
        <taxon>Thermales</taxon>
        <taxon>Thermaceae</taxon>
        <taxon>Meiothermus</taxon>
    </lineage>
</organism>
<dbReference type="InterPro" id="IPR010982">
    <property type="entry name" value="Lambda_DNA-bd_dom_sf"/>
</dbReference>
<dbReference type="Gene3D" id="1.10.260.40">
    <property type="entry name" value="lambda repressor-like DNA-binding domains"/>
    <property type="match status" value="1"/>
</dbReference>
<dbReference type="CDD" id="cd01392">
    <property type="entry name" value="HTH_LacI"/>
    <property type="match status" value="1"/>
</dbReference>
<name>A0A399F2L3_9DEIN</name>
<dbReference type="InterPro" id="IPR001761">
    <property type="entry name" value="Peripla_BP/Lac1_sug-bd_dom"/>
</dbReference>
<accession>A0A399F2L3</accession>
<evidence type="ECO:0000256" key="2">
    <source>
        <dbReference type="ARBA" id="ARBA00023015"/>
    </source>
</evidence>
<dbReference type="InterPro" id="IPR028082">
    <property type="entry name" value="Peripla_BP_I"/>
</dbReference>
<evidence type="ECO:0000313" key="6">
    <source>
        <dbReference type="EMBL" id="RIH90987.1"/>
    </source>
</evidence>
<keyword evidence="3" id="KW-0238">DNA-binding</keyword>
<dbReference type="SUPFAM" id="SSF53822">
    <property type="entry name" value="Periplasmic binding protein-like I"/>
    <property type="match status" value="1"/>
</dbReference>
<dbReference type="OrthoDB" id="308642at2"/>
<dbReference type="Gene3D" id="3.40.50.2300">
    <property type="match status" value="2"/>
</dbReference>
<evidence type="ECO:0000313" key="7">
    <source>
        <dbReference type="Proteomes" id="UP000266178"/>
    </source>
</evidence>
<reference evidence="6 7" key="1">
    <citation type="submission" date="2018-08" db="EMBL/GenBank/DDBJ databases">
        <title>Meiothermus granaticius genome AF-68 sequencing project.</title>
        <authorList>
            <person name="Da Costa M.S."/>
            <person name="Albuquerque L."/>
            <person name="Raposo P."/>
            <person name="Froufe H.J.C."/>
            <person name="Barroso C.S."/>
            <person name="Egas C."/>
        </authorList>
    </citation>
    <scope>NUCLEOTIDE SEQUENCE [LARGE SCALE GENOMIC DNA]</scope>
    <source>
        <strain evidence="6 7">AF-68</strain>
    </source>
</reference>
<protein>
    <submittedName>
        <fullName evidence="6">Catabolite control protein A</fullName>
    </submittedName>
</protein>
<proteinExistence type="predicted"/>
<dbReference type="PANTHER" id="PTHR30146">
    <property type="entry name" value="LACI-RELATED TRANSCRIPTIONAL REPRESSOR"/>
    <property type="match status" value="1"/>
</dbReference>
<dbReference type="PRINTS" id="PR00036">
    <property type="entry name" value="HTHLACI"/>
</dbReference>
<dbReference type="EMBL" id="QWLB01000067">
    <property type="protein sequence ID" value="RIH90987.1"/>
    <property type="molecule type" value="Genomic_DNA"/>
</dbReference>
<dbReference type="InterPro" id="IPR000843">
    <property type="entry name" value="HTH_LacI"/>
</dbReference>
<gene>
    <name evidence="6" type="primary">ccpA_5</name>
    <name evidence="6" type="ORF">Mgrana_03123</name>
</gene>
<evidence type="ECO:0000259" key="5">
    <source>
        <dbReference type="PROSITE" id="PS50932"/>
    </source>
</evidence>
<dbReference type="Pfam" id="PF00532">
    <property type="entry name" value="Peripla_BP_1"/>
    <property type="match status" value="1"/>
</dbReference>
<evidence type="ECO:0000256" key="3">
    <source>
        <dbReference type="ARBA" id="ARBA00023125"/>
    </source>
</evidence>
<keyword evidence="7" id="KW-1185">Reference proteome</keyword>
<keyword evidence="4" id="KW-0804">Transcription</keyword>
<dbReference type="SMART" id="SM00354">
    <property type="entry name" value="HTH_LACI"/>
    <property type="match status" value="1"/>
</dbReference>
<dbReference type="SUPFAM" id="SSF47413">
    <property type="entry name" value="lambda repressor-like DNA-binding domains"/>
    <property type="match status" value="1"/>
</dbReference>
<dbReference type="GO" id="GO:0000976">
    <property type="term" value="F:transcription cis-regulatory region binding"/>
    <property type="evidence" value="ECO:0007669"/>
    <property type="project" value="TreeGrafter"/>
</dbReference>
<dbReference type="Proteomes" id="UP000266178">
    <property type="component" value="Unassembled WGS sequence"/>
</dbReference>
<keyword evidence="1" id="KW-0678">Repressor</keyword>
<keyword evidence="2" id="KW-0805">Transcription regulation</keyword>
<comment type="caution">
    <text evidence="6">The sequence shown here is derived from an EMBL/GenBank/DDBJ whole genome shotgun (WGS) entry which is preliminary data.</text>
</comment>
<dbReference type="PANTHER" id="PTHR30146:SF148">
    <property type="entry name" value="HTH-TYPE TRANSCRIPTIONAL REPRESSOR PURR-RELATED"/>
    <property type="match status" value="1"/>
</dbReference>
<sequence length="327" mass="35773">MPTIKDVAKLAGVSIATVSNTLNGGRYVSPPLRSAVLSAVRSLGYVPNGVARSLRRRHTQTLGFLVPDITNPFFSGLVKAVERAARKQGYQVLLSSSEENPELEFDLTLALASRQVDGLIAVPTGDSTEYLEHLGLPVVLLDRIGRSESLDRIGVNNAQAAQTGTEYLLAQGHRRILLLVSTLELANIRERVEGYRRALEAAHLPYHPEWVVACGREANSVEAAITAIQTHRPTALFAATNRLSLIAVRAIRHLRLAFPEEISLLGFDDFEWSTLLEPYLTTVVQPLEAMGSTALELLLARIKDNDHPPQTLLLPCELAVRQSVARA</sequence>
<evidence type="ECO:0000256" key="1">
    <source>
        <dbReference type="ARBA" id="ARBA00022491"/>
    </source>
</evidence>
<evidence type="ECO:0000256" key="4">
    <source>
        <dbReference type="ARBA" id="ARBA00023163"/>
    </source>
</evidence>
<dbReference type="GO" id="GO:0003700">
    <property type="term" value="F:DNA-binding transcription factor activity"/>
    <property type="evidence" value="ECO:0007669"/>
    <property type="project" value="TreeGrafter"/>
</dbReference>
<dbReference type="CDD" id="cd06267">
    <property type="entry name" value="PBP1_LacI_sugar_binding-like"/>
    <property type="match status" value="1"/>
</dbReference>
<dbReference type="RefSeq" id="WP_119358553.1">
    <property type="nucleotide sequence ID" value="NZ_BJXM01000011.1"/>
</dbReference>
<feature type="domain" description="HTH lacI-type" evidence="5">
    <location>
        <begin position="2"/>
        <end position="56"/>
    </location>
</feature>
<dbReference type="PROSITE" id="PS50932">
    <property type="entry name" value="HTH_LACI_2"/>
    <property type="match status" value="1"/>
</dbReference>